<gene>
    <name evidence="3" type="ORF">MGAL_10B038255</name>
</gene>
<dbReference type="InterPro" id="IPR050373">
    <property type="entry name" value="Fibrinogen_C-term_domain"/>
</dbReference>
<reference evidence="3" key="1">
    <citation type="submission" date="2018-11" db="EMBL/GenBank/DDBJ databases">
        <authorList>
            <person name="Alioto T."/>
            <person name="Alioto T."/>
        </authorList>
    </citation>
    <scope>NUCLEOTIDE SEQUENCE</scope>
</reference>
<keyword evidence="1" id="KW-1015">Disulfide bond</keyword>
<dbReference type="SUPFAM" id="SSF56496">
    <property type="entry name" value="Fibrinogen C-terminal domain-like"/>
    <property type="match status" value="1"/>
</dbReference>
<dbReference type="Proteomes" id="UP000596742">
    <property type="component" value="Unassembled WGS sequence"/>
</dbReference>
<proteinExistence type="predicted"/>
<accession>A0A8B6D1V8</accession>
<dbReference type="PROSITE" id="PS51406">
    <property type="entry name" value="FIBRINOGEN_C_2"/>
    <property type="match status" value="1"/>
</dbReference>
<organism evidence="3 4">
    <name type="scientific">Mytilus galloprovincialis</name>
    <name type="common">Mediterranean mussel</name>
    <dbReference type="NCBI Taxonomy" id="29158"/>
    <lineage>
        <taxon>Eukaryota</taxon>
        <taxon>Metazoa</taxon>
        <taxon>Spiralia</taxon>
        <taxon>Lophotrochozoa</taxon>
        <taxon>Mollusca</taxon>
        <taxon>Bivalvia</taxon>
        <taxon>Autobranchia</taxon>
        <taxon>Pteriomorphia</taxon>
        <taxon>Mytilida</taxon>
        <taxon>Mytiloidea</taxon>
        <taxon>Mytilidae</taxon>
        <taxon>Mytilinae</taxon>
        <taxon>Mytilus</taxon>
    </lineage>
</organism>
<keyword evidence="4" id="KW-1185">Reference proteome</keyword>
<dbReference type="Pfam" id="PF00147">
    <property type="entry name" value="Fibrinogen_C"/>
    <property type="match status" value="1"/>
</dbReference>
<evidence type="ECO:0000313" key="4">
    <source>
        <dbReference type="Proteomes" id="UP000596742"/>
    </source>
</evidence>
<name>A0A8B6D1V8_MYTGA</name>
<dbReference type="InterPro" id="IPR014716">
    <property type="entry name" value="Fibrinogen_a/b/g_C_1"/>
</dbReference>
<dbReference type="InterPro" id="IPR002181">
    <property type="entry name" value="Fibrinogen_a/b/g_C_dom"/>
</dbReference>
<dbReference type="Gene3D" id="3.90.215.10">
    <property type="entry name" value="Gamma Fibrinogen, chain A, domain 1"/>
    <property type="match status" value="2"/>
</dbReference>
<dbReference type="NCBIfam" id="NF040941">
    <property type="entry name" value="GGGWT_bact"/>
    <property type="match status" value="1"/>
</dbReference>
<dbReference type="InterPro" id="IPR020837">
    <property type="entry name" value="Fibrinogen_CS"/>
</dbReference>
<dbReference type="SMART" id="SM00186">
    <property type="entry name" value="FBG"/>
    <property type="match status" value="1"/>
</dbReference>
<dbReference type="PROSITE" id="PS00514">
    <property type="entry name" value="FIBRINOGEN_C_1"/>
    <property type="match status" value="1"/>
</dbReference>
<dbReference type="PANTHER" id="PTHR19143:SF458">
    <property type="entry name" value="FIBRINOGEN C-TERMINAL DOMAIN-CONTAINING PROTEIN-RELATED"/>
    <property type="match status" value="1"/>
</dbReference>
<feature type="domain" description="Fibrinogen C-terminal" evidence="2">
    <location>
        <begin position="42"/>
        <end position="231"/>
    </location>
</feature>
<evidence type="ECO:0000259" key="2">
    <source>
        <dbReference type="PROSITE" id="PS51406"/>
    </source>
</evidence>
<evidence type="ECO:0000313" key="3">
    <source>
        <dbReference type="EMBL" id="VDI12789.1"/>
    </source>
</evidence>
<dbReference type="GO" id="GO:0005615">
    <property type="term" value="C:extracellular space"/>
    <property type="evidence" value="ECO:0007669"/>
    <property type="project" value="TreeGrafter"/>
</dbReference>
<dbReference type="EMBL" id="UYJE01002672">
    <property type="protein sequence ID" value="VDI12789.1"/>
    <property type="molecule type" value="Genomic_DNA"/>
</dbReference>
<dbReference type="OrthoDB" id="6145874at2759"/>
<dbReference type="PANTHER" id="PTHR19143">
    <property type="entry name" value="FIBRINOGEN/TENASCIN/ANGIOPOEITIN"/>
    <property type="match status" value="1"/>
</dbReference>
<sequence>MSISSYLAPLQGLCLNKRVCFYGKTAERVLSILATDKYRFLLPSGGRVRDCSDLDPKHFKSGVYTIKPAGGTGLKAYCDMETDGGGWTVFQRRLDGNDKLYKLTSRGQYELRVNLEDFNGDKAYAKYSNFFIGDKSTNYKLTVKGYSGTAGDCLKTHNDHAFSTKDKDNDNHSFENCAKMYKGAWWYYTCHVSNLNGLYVGNKKDDRGINWQLWKGSQSMKTTSMMIRRNRL</sequence>
<dbReference type="CDD" id="cd00087">
    <property type="entry name" value="FReD"/>
    <property type="match status" value="1"/>
</dbReference>
<comment type="caution">
    <text evidence="3">The sequence shown here is derived from an EMBL/GenBank/DDBJ whole genome shotgun (WGS) entry which is preliminary data.</text>
</comment>
<evidence type="ECO:0000256" key="1">
    <source>
        <dbReference type="ARBA" id="ARBA00023157"/>
    </source>
</evidence>
<protein>
    <recommendedName>
        <fullName evidence="2">Fibrinogen C-terminal domain-containing protein</fullName>
    </recommendedName>
</protein>
<dbReference type="InterPro" id="IPR036056">
    <property type="entry name" value="Fibrinogen-like_C"/>
</dbReference>
<dbReference type="AlphaFoldDB" id="A0A8B6D1V8"/>